<dbReference type="InterPro" id="IPR036390">
    <property type="entry name" value="WH_DNA-bd_sf"/>
</dbReference>
<evidence type="ECO:0000313" key="5">
    <source>
        <dbReference type="Proteomes" id="UP000269793"/>
    </source>
</evidence>
<evidence type="ECO:0000256" key="1">
    <source>
        <dbReference type="ARBA" id="ARBA00020833"/>
    </source>
</evidence>
<dbReference type="GO" id="GO:0000786">
    <property type="term" value="C:nucleosome"/>
    <property type="evidence" value="ECO:0007669"/>
    <property type="project" value="InterPro"/>
</dbReference>
<feature type="region of interest" description="Disordered" evidence="2">
    <location>
        <begin position="1"/>
        <end position="25"/>
    </location>
</feature>
<dbReference type="OrthoDB" id="1110759at2759"/>
<dbReference type="SMART" id="SM00526">
    <property type="entry name" value="H15"/>
    <property type="match status" value="1"/>
</dbReference>
<evidence type="ECO:0000259" key="3">
    <source>
        <dbReference type="PROSITE" id="PS51504"/>
    </source>
</evidence>
<dbReference type="EMBL" id="CP033155">
    <property type="protein sequence ID" value="AYO44806.1"/>
    <property type="molecule type" value="Genomic_DNA"/>
</dbReference>
<dbReference type="VEuPathDB" id="FungiDB:DNF11_3856"/>
<evidence type="ECO:0000256" key="2">
    <source>
        <dbReference type="SAM" id="MobiDB-lite"/>
    </source>
</evidence>
<protein>
    <recommendedName>
        <fullName evidence="1">Histone H1</fullName>
    </recommendedName>
</protein>
<dbReference type="GO" id="GO:0003677">
    <property type="term" value="F:DNA binding"/>
    <property type="evidence" value="ECO:0007669"/>
    <property type="project" value="InterPro"/>
</dbReference>
<dbReference type="InterPro" id="IPR036388">
    <property type="entry name" value="WH-like_DNA-bd_sf"/>
</dbReference>
<dbReference type="Pfam" id="PF00538">
    <property type="entry name" value="Linker_histone"/>
    <property type="match status" value="1"/>
</dbReference>
<accession>A0A3G2SA93</accession>
<name>A0A3G2SA93_MALR7</name>
<reference evidence="4 5" key="1">
    <citation type="submission" date="2018-10" db="EMBL/GenBank/DDBJ databases">
        <title>Complete genome sequence of Malassezia restricta CBS 7877.</title>
        <authorList>
            <person name="Morand S.C."/>
            <person name="Bertignac M."/>
            <person name="Iltis A."/>
            <person name="Kolder I."/>
            <person name="Pirovano W."/>
            <person name="Jourdain R."/>
            <person name="Clavaud C."/>
        </authorList>
    </citation>
    <scope>NUCLEOTIDE SEQUENCE [LARGE SCALE GENOMIC DNA]</scope>
    <source>
        <strain evidence="4 5">CBS 7877</strain>
    </source>
</reference>
<proteinExistence type="predicted"/>
<dbReference type="AlphaFoldDB" id="A0A3G2SA93"/>
<feature type="compositionally biased region" description="Low complexity" evidence="2">
    <location>
        <begin position="1"/>
        <end position="23"/>
    </location>
</feature>
<keyword evidence="5" id="KW-1185">Reference proteome</keyword>
<dbReference type="InterPro" id="IPR005818">
    <property type="entry name" value="Histone_H1/H5_H15"/>
</dbReference>
<dbReference type="SUPFAM" id="SSF46785">
    <property type="entry name" value="Winged helix' DNA-binding domain"/>
    <property type="match status" value="1"/>
</dbReference>
<feature type="compositionally biased region" description="Low complexity" evidence="2">
    <location>
        <begin position="108"/>
        <end position="146"/>
    </location>
</feature>
<feature type="region of interest" description="Disordered" evidence="2">
    <location>
        <begin position="106"/>
        <end position="201"/>
    </location>
</feature>
<feature type="compositionally biased region" description="Basic residues" evidence="2">
    <location>
        <begin position="147"/>
        <end position="167"/>
    </location>
</feature>
<organism evidence="4 5">
    <name type="scientific">Malassezia restricta (strain ATCC 96810 / NBRC 103918 / CBS 7877)</name>
    <name type="common">Seborrheic dermatitis infection agent</name>
    <dbReference type="NCBI Taxonomy" id="425264"/>
    <lineage>
        <taxon>Eukaryota</taxon>
        <taxon>Fungi</taxon>
        <taxon>Dikarya</taxon>
        <taxon>Basidiomycota</taxon>
        <taxon>Ustilaginomycotina</taxon>
        <taxon>Malasseziomycetes</taxon>
        <taxon>Malasseziales</taxon>
        <taxon>Malasseziaceae</taxon>
        <taxon>Malassezia</taxon>
    </lineage>
</organism>
<dbReference type="Gene3D" id="1.10.10.10">
    <property type="entry name" value="Winged helix-like DNA-binding domain superfamily/Winged helix DNA-binding domain"/>
    <property type="match status" value="1"/>
</dbReference>
<sequence length="201" mass="20622">MAPTKAKSAVAKAPAKKSTSTRKPSSMTYEDMIIEAIISYGEEGRAGLGRPTLKKVILAKHPDTGKLPLSSFSTHLNSAIVRGKDKGVFLLPKGVSGKVKLAAKAKHAAGTSAAPKKITAAKKAAPASSSTKKAKSSTSRAASAKKTAIKKAPAKTTTKKTPAKKASAKTTTAKKTPAKKAPAKKAATTKKTTTKSSASKK</sequence>
<feature type="compositionally biased region" description="Low complexity" evidence="2">
    <location>
        <begin position="184"/>
        <end position="201"/>
    </location>
</feature>
<feature type="domain" description="H15" evidence="3">
    <location>
        <begin position="25"/>
        <end position="103"/>
    </location>
</feature>
<dbReference type="GO" id="GO:0006334">
    <property type="term" value="P:nucleosome assembly"/>
    <property type="evidence" value="ECO:0007669"/>
    <property type="project" value="InterPro"/>
</dbReference>
<gene>
    <name evidence="4" type="primary">hhoA</name>
    <name evidence="4" type="ORF">DNF11_3856</name>
</gene>
<dbReference type="PROSITE" id="PS51504">
    <property type="entry name" value="H15"/>
    <property type="match status" value="1"/>
</dbReference>
<evidence type="ECO:0000313" key="4">
    <source>
        <dbReference type="EMBL" id="AYO44806.1"/>
    </source>
</evidence>
<dbReference type="Proteomes" id="UP000269793">
    <property type="component" value="Chromosome VIII"/>
</dbReference>
<dbReference type="STRING" id="425264.A0A3G2SA93"/>